<feature type="repeat" description="TPR" evidence="1">
    <location>
        <begin position="64"/>
        <end position="97"/>
    </location>
</feature>
<dbReference type="SUPFAM" id="SSF48452">
    <property type="entry name" value="TPR-like"/>
    <property type="match status" value="2"/>
</dbReference>
<sequence length="452" mass="52436">MKIWSFLAVVVVFFLSGCATTHQDVIKDTATKFYIQGLIYESSEDFENALFSYQKSLKKDPENSFLLKKTGKILLREKKYKEAESVFKKAVSLNPEDAEGFLNLGLTEFFLKSYEKAIRNIENGLKIKEVSSYRAILCDLYVITGQYDKAAESYRILIDSFPSNFLLYYNYGILLERMGKNNEAESAFLESIKIQPRFAGAYVKLGNLYDEQDNVESAIKYYKDAIEISPLDASGYEGLAQFYIHRKMLEKAELTLTMAVAKGTESGPINYMLGLINFQNEKYEDAETYFKKALKFGENSMLWFNLGITYDKLDRKKEMEECMRKSIELDKTNHLALNYLGYSMLIEDKNIDEAFTLIQKAVTLEPENGAYLDSLGWAYYKKGKYKLAEKYLIKAEKKEFDPEIYEHLGYVYYSMNNPIKAIYWWARCLEFTPKQEISEMIEKAKQQLSPKK</sequence>
<feature type="repeat" description="TPR" evidence="1">
    <location>
        <begin position="267"/>
        <end position="300"/>
    </location>
</feature>
<dbReference type="PROSITE" id="PS51257">
    <property type="entry name" value="PROKAR_LIPOPROTEIN"/>
    <property type="match status" value="1"/>
</dbReference>
<gene>
    <name evidence="3" type="primary">yrrB_2</name>
    <name evidence="3" type="ORF">BWX89_00146</name>
</gene>
<dbReference type="InterPro" id="IPR011990">
    <property type="entry name" value="TPR-like_helical_dom_sf"/>
</dbReference>
<dbReference type="Pfam" id="PF13181">
    <property type="entry name" value="TPR_8"/>
    <property type="match status" value="4"/>
</dbReference>
<feature type="signal peptide" evidence="2">
    <location>
        <begin position="1"/>
        <end position="21"/>
    </location>
</feature>
<dbReference type="EMBL" id="MWDQ01000023">
    <property type="protein sequence ID" value="OQB75121.1"/>
    <property type="molecule type" value="Genomic_DNA"/>
</dbReference>
<feature type="chain" id="PRO_5012392892" evidence="2">
    <location>
        <begin position="22"/>
        <end position="452"/>
    </location>
</feature>
<dbReference type="PROSITE" id="PS50293">
    <property type="entry name" value="TPR_REGION"/>
    <property type="match status" value="1"/>
</dbReference>
<feature type="repeat" description="TPR" evidence="1">
    <location>
        <begin position="30"/>
        <end position="63"/>
    </location>
</feature>
<dbReference type="PANTHER" id="PTHR12558">
    <property type="entry name" value="CELL DIVISION CYCLE 16,23,27"/>
    <property type="match status" value="1"/>
</dbReference>
<dbReference type="PANTHER" id="PTHR12558:SF13">
    <property type="entry name" value="CELL DIVISION CYCLE PROTEIN 27 HOMOLOG"/>
    <property type="match status" value="1"/>
</dbReference>
<keyword evidence="1" id="KW-0802">TPR repeat</keyword>
<feature type="repeat" description="TPR" evidence="1">
    <location>
        <begin position="165"/>
        <end position="198"/>
    </location>
</feature>
<dbReference type="AlphaFoldDB" id="A0A1V6CDY7"/>
<evidence type="ECO:0000313" key="3">
    <source>
        <dbReference type="EMBL" id="OQB75121.1"/>
    </source>
</evidence>
<feature type="repeat" description="TPR" evidence="1">
    <location>
        <begin position="199"/>
        <end position="232"/>
    </location>
</feature>
<accession>A0A1V6CDY7</accession>
<dbReference type="Pfam" id="PF13432">
    <property type="entry name" value="TPR_16"/>
    <property type="match status" value="2"/>
</dbReference>
<name>A0A1V6CDY7_UNCT6</name>
<protein>
    <submittedName>
        <fullName evidence="3">TPR repeat-containing protein YrrB</fullName>
    </submittedName>
</protein>
<keyword evidence="2" id="KW-0732">Signal</keyword>
<dbReference type="InterPro" id="IPR019734">
    <property type="entry name" value="TPR_rpt"/>
</dbReference>
<feature type="repeat" description="TPR" evidence="1">
    <location>
        <begin position="402"/>
        <end position="435"/>
    </location>
</feature>
<proteinExistence type="predicted"/>
<evidence type="ECO:0000256" key="2">
    <source>
        <dbReference type="SAM" id="SignalP"/>
    </source>
</evidence>
<dbReference type="SMART" id="SM00028">
    <property type="entry name" value="TPR"/>
    <property type="match status" value="11"/>
</dbReference>
<reference evidence="3" key="1">
    <citation type="submission" date="2017-02" db="EMBL/GenBank/DDBJ databases">
        <title>Delving into the versatile metabolic prowess of the omnipresent phylum Bacteroidetes.</title>
        <authorList>
            <person name="Nobu M.K."/>
            <person name="Mei R."/>
            <person name="Narihiro T."/>
            <person name="Kuroda K."/>
            <person name="Liu W.-T."/>
        </authorList>
    </citation>
    <scope>NUCLEOTIDE SEQUENCE</scope>
    <source>
        <strain evidence="3">ADurb.Bin131</strain>
    </source>
</reference>
<organism evidence="3">
    <name type="scientific">candidate division TA06 bacterium ADurb.Bin131</name>
    <dbReference type="NCBI Taxonomy" id="1852827"/>
    <lineage>
        <taxon>Bacteria</taxon>
        <taxon>Bacteria division TA06</taxon>
    </lineage>
</organism>
<evidence type="ECO:0000256" key="1">
    <source>
        <dbReference type="PROSITE-ProRule" id="PRU00339"/>
    </source>
</evidence>
<dbReference type="Gene3D" id="1.25.40.10">
    <property type="entry name" value="Tetratricopeptide repeat domain"/>
    <property type="match status" value="3"/>
</dbReference>
<dbReference type="Proteomes" id="UP000485562">
    <property type="component" value="Unassembled WGS sequence"/>
</dbReference>
<comment type="caution">
    <text evidence="3">The sequence shown here is derived from an EMBL/GenBank/DDBJ whole genome shotgun (WGS) entry which is preliminary data.</text>
</comment>
<dbReference type="PROSITE" id="PS50005">
    <property type="entry name" value="TPR"/>
    <property type="match status" value="6"/>
</dbReference>